<proteinExistence type="predicted"/>
<dbReference type="Proteomes" id="UP001237595">
    <property type="component" value="Unassembled WGS sequence"/>
</dbReference>
<dbReference type="EMBL" id="JASAOF010000029">
    <property type="protein sequence ID" value="MDI2032392.1"/>
    <property type="molecule type" value="Genomic_DNA"/>
</dbReference>
<dbReference type="Gene3D" id="3.20.20.80">
    <property type="entry name" value="Glycosidases"/>
    <property type="match status" value="1"/>
</dbReference>
<name>A0ABT6PWY7_9PSEU</name>
<evidence type="ECO:0000256" key="1">
    <source>
        <dbReference type="SAM" id="MobiDB-lite"/>
    </source>
</evidence>
<feature type="region of interest" description="Disordered" evidence="1">
    <location>
        <begin position="1"/>
        <end position="30"/>
    </location>
</feature>
<accession>A0ABT6PWY7</accession>
<evidence type="ECO:0000313" key="3">
    <source>
        <dbReference type="Proteomes" id="UP001237595"/>
    </source>
</evidence>
<gene>
    <name evidence="2" type="ORF">QFW96_27480</name>
</gene>
<evidence type="ECO:0008006" key="4">
    <source>
        <dbReference type="Google" id="ProtNLM"/>
    </source>
</evidence>
<keyword evidence="3" id="KW-1185">Reference proteome</keyword>
<protein>
    <recommendedName>
        <fullName evidence="4">Glycosyl hydrolase-like 10 domain-containing protein</fullName>
    </recommendedName>
</protein>
<dbReference type="RefSeq" id="WP_281458646.1">
    <property type="nucleotide sequence ID" value="NZ_JASAOF010000029.1"/>
</dbReference>
<dbReference type="InterPro" id="IPR017853">
    <property type="entry name" value="GH"/>
</dbReference>
<evidence type="ECO:0000313" key="2">
    <source>
        <dbReference type="EMBL" id="MDI2032392.1"/>
    </source>
</evidence>
<reference evidence="2 3" key="1">
    <citation type="submission" date="2023-04" db="EMBL/GenBank/DDBJ databases">
        <title>Draft genome sequence of Saccharopolyspora sp. TS4A08 isolated from sweet potato rhizospheric soil.</title>
        <authorList>
            <person name="Suksaard P."/>
            <person name="Duangmal K."/>
        </authorList>
    </citation>
    <scope>NUCLEOTIDE SEQUENCE [LARGE SCALE GENOMIC DNA]</scope>
    <source>
        <strain evidence="2 3">TS4A08</strain>
    </source>
</reference>
<dbReference type="SUPFAM" id="SSF51445">
    <property type="entry name" value="(Trans)glycosidases"/>
    <property type="match status" value="1"/>
</dbReference>
<comment type="caution">
    <text evidence="2">The sequence shown here is derived from an EMBL/GenBank/DDBJ whole genome shotgun (WGS) entry which is preliminary data.</text>
</comment>
<organism evidence="2 3">
    <name type="scientific">Saccharopolyspora ipomoeae</name>
    <dbReference type="NCBI Taxonomy" id="3042027"/>
    <lineage>
        <taxon>Bacteria</taxon>
        <taxon>Bacillati</taxon>
        <taxon>Actinomycetota</taxon>
        <taxon>Actinomycetes</taxon>
        <taxon>Pseudonocardiales</taxon>
        <taxon>Pseudonocardiaceae</taxon>
        <taxon>Saccharopolyspora</taxon>
    </lineage>
</organism>
<sequence>MSLIDTDLSFDPRDPLFPSPAPGSAPAGPRWSVQVFTTTNGYGLRPAEPLVEVDRVRVRTGYASLGQQRTVDAGAVDVEVRAEGGALTWAITARHDEPIKAVKLLLRGLPADRLAEGWWAPNTGRSQLHHERFQLEHPSPDWATPWVAVGEEPRCSTLSVRDPQVRRHVLHVNRPAHSPEPIVELVHVPAASARETTCRVPEIRFRPDADVDADLDEHLSFTERAHGLVPWESRTDVPDWLRDVALVVTLHGQHWTGHVFNTFAQMSEALRFVARHIDPHRALAYLPGWEGRYYYAYPNYRPGPDLGGDEGFAELARTARELGFRLMPMFGGHGANAVQYPDWERAVMRNDTDRYAELLNRPDWDSDRSGEGDQVFLNPGEPGFRAHLVESISAIVDEFGVDAAFLDTVGYYFDDPRHDVFDGYRLLVAELRRRHPGLVLAAEGWWDALSGLFPLSQQWFGTDRDLRKPRVLSRYARTTGHLAEGAPGPGSTGVHEKGFIPRPPDVAREGHLPVVSIVDDTLAEHSAELGAICRWAAENAPPQGTVFPRITP</sequence>